<dbReference type="PANTHER" id="PTHR31623:SF124">
    <property type="entry name" value="VINORINE SYNTHASE-RELATED"/>
    <property type="match status" value="1"/>
</dbReference>
<keyword evidence="2" id="KW-0808">Transferase</keyword>
<name>A0AAW2JFN8_9LAMI</name>
<comment type="similarity">
    <text evidence="1">Belongs to the plant acyltransferase family.</text>
</comment>
<comment type="caution">
    <text evidence="5">The sequence shown here is derived from an EMBL/GenBank/DDBJ whole genome shotgun (WGS) entry which is preliminary data.</text>
</comment>
<organism evidence="5">
    <name type="scientific">Sesamum calycinum</name>
    <dbReference type="NCBI Taxonomy" id="2727403"/>
    <lineage>
        <taxon>Eukaryota</taxon>
        <taxon>Viridiplantae</taxon>
        <taxon>Streptophyta</taxon>
        <taxon>Embryophyta</taxon>
        <taxon>Tracheophyta</taxon>
        <taxon>Spermatophyta</taxon>
        <taxon>Magnoliopsida</taxon>
        <taxon>eudicotyledons</taxon>
        <taxon>Gunneridae</taxon>
        <taxon>Pentapetalae</taxon>
        <taxon>asterids</taxon>
        <taxon>lamiids</taxon>
        <taxon>Lamiales</taxon>
        <taxon>Pedaliaceae</taxon>
        <taxon>Sesamum</taxon>
    </lineage>
</organism>
<dbReference type="EMBL" id="JACGWM010001499">
    <property type="protein sequence ID" value="KAL0292638.1"/>
    <property type="molecule type" value="Genomic_DNA"/>
</dbReference>
<evidence type="ECO:0000256" key="2">
    <source>
        <dbReference type="ARBA" id="ARBA00022679"/>
    </source>
</evidence>
<evidence type="ECO:0000256" key="3">
    <source>
        <dbReference type="ARBA" id="ARBA00023315"/>
    </source>
</evidence>
<dbReference type="Pfam" id="PF02458">
    <property type="entry name" value="Transferase"/>
    <property type="match status" value="2"/>
</dbReference>
<feature type="region of interest" description="Disordered" evidence="4">
    <location>
        <begin position="1"/>
        <end position="36"/>
    </location>
</feature>
<gene>
    <name evidence="5" type="ORF">Scaly_2581400</name>
</gene>
<dbReference type="InterPro" id="IPR023213">
    <property type="entry name" value="CAT-like_dom_sf"/>
</dbReference>
<evidence type="ECO:0000256" key="4">
    <source>
        <dbReference type="SAM" id="MobiDB-lite"/>
    </source>
</evidence>
<sequence>MSLDILCNSGNASSRTGPSPIRDDAKYSRSANTRDMSVHKITQSTGTDAAYNITDTTKDNHFQQKRYRSRILGMVVALSCPFMGSQKYQSFKQEAIMKVDVVSRKLIKPCKPTPSDLRTYKISIIDELNPSMHVIRILYFESDHAINGKHMISLEESLSQVLPLFYPLAGRYDKEKHCVDHGSKLRSYNNDKTLFRMFRYRTFLSDRHWPIRIRIGRYYRISADTLNYGVDCNDEGADFSVAEVDCSLHQLIGAEVKSEQINHLLPLEIGATDELTDPMLAVQINRFQCGGLAIGICASHRIFDSSSLGIFLKAWANASTDGGLVICPDFDSPLYFPSENVAPLQFEVSRTRDKSIVSRRFVFDKNAISKLRESISTEWKSTGTERPPSRVVVVSTILTPALLRADRAKHGKSRASPIAQAINVRERTVPPVGKYSCGTWVSISYLDFNPNQSHEMEQNYLGMVLKMREATVQGVKDCARILSDRVFGKWVLVDSYFDAAQKASGPDYKVIWVTDWSKFGEYELDFGFGKPVWVSLADVPLRDLLILMNTKDNDGIEAWVYLHESDMAYLERDEDLRMLTAQS</sequence>
<dbReference type="GO" id="GO:0016746">
    <property type="term" value="F:acyltransferase activity"/>
    <property type="evidence" value="ECO:0007669"/>
    <property type="project" value="UniProtKB-KW"/>
</dbReference>
<dbReference type="Gene3D" id="3.30.559.10">
    <property type="entry name" value="Chloramphenicol acetyltransferase-like domain"/>
    <property type="match status" value="2"/>
</dbReference>
<reference evidence="5" key="2">
    <citation type="journal article" date="2024" name="Plant">
        <title>Genomic evolution and insights into agronomic trait innovations of Sesamum species.</title>
        <authorList>
            <person name="Miao H."/>
            <person name="Wang L."/>
            <person name="Qu L."/>
            <person name="Liu H."/>
            <person name="Sun Y."/>
            <person name="Le M."/>
            <person name="Wang Q."/>
            <person name="Wei S."/>
            <person name="Zheng Y."/>
            <person name="Lin W."/>
            <person name="Duan Y."/>
            <person name="Cao H."/>
            <person name="Xiong S."/>
            <person name="Wang X."/>
            <person name="Wei L."/>
            <person name="Li C."/>
            <person name="Ma Q."/>
            <person name="Ju M."/>
            <person name="Zhao R."/>
            <person name="Li G."/>
            <person name="Mu C."/>
            <person name="Tian Q."/>
            <person name="Mei H."/>
            <person name="Zhang T."/>
            <person name="Gao T."/>
            <person name="Zhang H."/>
        </authorList>
    </citation>
    <scope>NUCLEOTIDE SEQUENCE</scope>
    <source>
        <strain evidence="5">KEN8</strain>
    </source>
</reference>
<dbReference type="PANTHER" id="PTHR31623">
    <property type="entry name" value="F21J9.9"/>
    <property type="match status" value="1"/>
</dbReference>
<keyword evidence="3" id="KW-0012">Acyltransferase</keyword>
<proteinExistence type="inferred from homology"/>
<protein>
    <submittedName>
        <fullName evidence="5">Stemmadenine O-acetyltransferase</fullName>
    </submittedName>
</protein>
<reference evidence="5" key="1">
    <citation type="submission" date="2020-06" db="EMBL/GenBank/DDBJ databases">
        <authorList>
            <person name="Li T."/>
            <person name="Hu X."/>
            <person name="Zhang T."/>
            <person name="Song X."/>
            <person name="Zhang H."/>
            <person name="Dai N."/>
            <person name="Sheng W."/>
            <person name="Hou X."/>
            <person name="Wei L."/>
        </authorList>
    </citation>
    <scope>NUCLEOTIDE SEQUENCE</scope>
    <source>
        <strain evidence="5">KEN8</strain>
        <tissue evidence="5">Leaf</tissue>
    </source>
</reference>
<feature type="compositionally biased region" description="Polar residues" evidence="4">
    <location>
        <begin position="8"/>
        <end position="17"/>
    </location>
</feature>
<evidence type="ECO:0000313" key="5">
    <source>
        <dbReference type="EMBL" id="KAL0292638.1"/>
    </source>
</evidence>
<accession>A0AAW2JFN8</accession>
<dbReference type="AlphaFoldDB" id="A0AAW2JFN8"/>
<evidence type="ECO:0000256" key="1">
    <source>
        <dbReference type="ARBA" id="ARBA00009861"/>
    </source>
</evidence>